<keyword evidence="2 5" id="KW-0812">Transmembrane</keyword>
<feature type="transmembrane region" description="Helical" evidence="5">
    <location>
        <begin position="6"/>
        <end position="29"/>
    </location>
</feature>
<dbReference type="Proteomes" id="UP000595095">
    <property type="component" value="Chromosome"/>
</dbReference>
<dbReference type="AlphaFoldDB" id="A0A7S9DY68"/>
<keyword evidence="4 5" id="KW-0472">Membrane</keyword>
<evidence type="ECO:0000256" key="5">
    <source>
        <dbReference type="SAM" id="Phobius"/>
    </source>
</evidence>
<sequence>MSHTYWWSLTGLWFILLMVFLQNFIAAAVHSKKGKTPPGQVSNNLGHESLVFRTHRTFHNSLENLAVFVIPVIIGIIIGADPAVLGAMVWAFALARLGHMILYYAIATEKNPSPRSYFFLGGWLINAALYVFVGIRLFIG</sequence>
<reference evidence="6 7" key="1">
    <citation type="submission" date="2020-11" db="EMBL/GenBank/DDBJ databases">
        <title>Complete genome sequence for Salinimonas sp. strain G2-b.</title>
        <authorList>
            <person name="Park S.-J."/>
        </authorList>
    </citation>
    <scope>NUCLEOTIDE SEQUENCE [LARGE SCALE GENOMIC DNA]</scope>
    <source>
        <strain evidence="6 7">G2-b</strain>
    </source>
</reference>
<feature type="transmembrane region" description="Helical" evidence="5">
    <location>
        <begin position="86"/>
        <end position="105"/>
    </location>
</feature>
<evidence type="ECO:0000256" key="3">
    <source>
        <dbReference type="ARBA" id="ARBA00022989"/>
    </source>
</evidence>
<dbReference type="SUPFAM" id="SSF161084">
    <property type="entry name" value="MAPEG domain-like"/>
    <property type="match status" value="1"/>
</dbReference>
<dbReference type="GO" id="GO:0016020">
    <property type="term" value="C:membrane"/>
    <property type="evidence" value="ECO:0007669"/>
    <property type="project" value="UniProtKB-SubCell"/>
</dbReference>
<feature type="transmembrane region" description="Helical" evidence="5">
    <location>
        <begin position="117"/>
        <end position="139"/>
    </location>
</feature>
<feature type="transmembrane region" description="Helical" evidence="5">
    <location>
        <begin position="62"/>
        <end position="80"/>
    </location>
</feature>
<keyword evidence="7" id="KW-1185">Reference proteome</keyword>
<evidence type="ECO:0000256" key="4">
    <source>
        <dbReference type="ARBA" id="ARBA00023136"/>
    </source>
</evidence>
<organism evidence="6 7">
    <name type="scientific">Salinimonas marina</name>
    <dbReference type="NCBI Taxonomy" id="2785918"/>
    <lineage>
        <taxon>Bacteria</taxon>
        <taxon>Pseudomonadati</taxon>
        <taxon>Pseudomonadota</taxon>
        <taxon>Gammaproteobacteria</taxon>
        <taxon>Alteromonadales</taxon>
        <taxon>Alteromonadaceae</taxon>
        <taxon>Alteromonas/Salinimonas group</taxon>
        <taxon>Salinimonas</taxon>
    </lineage>
</organism>
<dbReference type="InterPro" id="IPR023352">
    <property type="entry name" value="MAPEG-like_dom_sf"/>
</dbReference>
<name>A0A7S9DY68_9ALTE</name>
<dbReference type="InterPro" id="IPR001129">
    <property type="entry name" value="Membr-assoc_MAPEG"/>
</dbReference>
<evidence type="ECO:0000313" key="6">
    <source>
        <dbReference type="EMBL" id="QPG06053.1"/>
    </source>
</evidence>
<dbReference type="Pfam" id="PF01124">
    <property type="entry name" value="MAPEG"/>
    <property type="match status" value="1"/>
</dbReference>
<keyword evidence="3 5" id="KW-1133">Transmembrane helix</keyword>
<dbReference type="RefSeq" id="WP_195811130.1">
    <property type="nucleotide sequence ID" value="NZ_CP064795.1"/>
</dbReference>
<dbReference type="KEGG" id="smaa:IT774_02085"/>
<proteinExistence type="predicted"/>
<comment type="subcellular location">
    <subcellularLocation>
        <location evidence="1">Membrane</location>
    </subcellularLocation>
</comment>
<gene>
    <name evidence="6" type="ORF">IT774_02085</name>
</gene>
<evidence type="ECO:0000256" key="1">
    <source>
        <dbReference type="ARBA" id="ARBA00004370"/>
    </source>
</evidence>
<evidence type="ECO:0000313" key="7">
    <source>
        <dbReference type="Proteomes" id="UP000595095"/>
    </source>
</evidence>
<protein>
    <submittedName>
        <fullName evidence="6">MAPEG family protein</fullName>
    </submittedName>
</protein>
<dbReference type="EMBL" id="CP064795">
    <property type="protein sequence ID" value="QPG06053.1"/>
    <property type="molecule type" value="Genomic_DNA"/>
</dbReference>
<evidence type="ECO:0000256" key="2">
    <source>
        <dbReference type="ARBA" id="ARBA00022692"/>
    </source>
</evidence>
<dbReference type="Gene3D" id="1.20.120.550">
    <property type="entry name" value="Membrane associated eicosanoid/glutathione metabolism-like domain"/>
    <property type="match status" value="1"/>
</dbReference>
<accession>A0A7S9DY68</accession>